<protein>
    <submittedName>
        <fullName evidence="4">Unannotated protein</fullName>
    </submittedName>
</protein>
<proteinExistence type="predicted"/>
<evidence type="ECO:0000256" key="1">
    <source>
        <dbReference type="SAM" id="Phobius"/>
    </source>
</evidence>
<evidence type="ECO:0000313" key="5">
    <source>
        <dbReference type="EMBL" id="CAB4793673.1"/>
    </source>
</evidence>
<gene>
    <name evidence="2" type="ORF">UFOPK1791_00479</name>
    <name evidence="3" type="ORF">UFOPK2312_00651</name>
    <name evidence="4" type="ORF">UFOPK2802_00647</name>
    <name evidence="5" type="ORF">UFOPK2982_00754</name>
    <name evidence="6" type="ORF">UFOPK3083_00636</name>
    <name evidence="7" type="ORF">UFOPK3783_00646</name>
    <name evidence="8" type="ORF">UFOPK3948_00596</name>
    <name evidence="9" type="ORF">UFOPK4113_00556</name>
    <name evidence="10" type="ORF">UFOPK4355_00749</name>
</gene>
<sequence>MSGQSSTPNEKAGPWRERFPNRKFSAAEISYLNKRYGGGKRLSWKIPALIALVVGLPWLIWSATNHSLPEIRYTLISFATDKTSTTPSIEITYEVARRNPEIPVTCTLVARDIDKNIVGEIVDQFPASNKSVITHVTRIPARSTPVNAAVIRCASN</sequence>
<dbReference type="EMBL" id="CAEZUF010000032">
    <property type="protein sequence ID" value="CAB4589511.1"/>
    <property type="molecule type" value="Genomic_DNA"/>
</dbReference>
<dbReference type="EMBL" id="CAFBNI010000071">
    <property type="protein sequence ID" value="CAB4947155.1"/>
    <property type="molecule type" value="Genomic_DNA"/>
</dbReference>
<evidence type="ECO:0000313" key="7">
    <source>
        <dbReference type="EMBL" id="CAB4947155.1"/>
    </source>
</evidence>
<dbReference type="EMBL" id="CAFAAE010000110">
    <property type="protein sequence ID" value="CAB4793673.1"/>
    <property type="molecule type" value="Genomic_DNA"/>
</dbReference>
<evidence type="ECO:0000313" key="9">
    <source>
        <dbReference type="EMBL" id="CAB5015991.1"/>
    </source>
</evidence>
<dbReference type="Pfam" id="PF14155">
    <property type="entry name" value="DUF4307"/>
    <property type="match status" value="1"/>
</dbReference>
<accession>A0A6J6T6X4</accession>
<keyword evidence="1" id="KW-0472">Membrane</keyword>
<feature type="transmembrane region" description="Helical" evidence="1">
    <location>
        <begin position="42"/>
        <end position="61"/>
    </location>
</feature>
<dbReference type="EMBL" id="CAFAAT010000059">
    <property type="protein sequence ID" value="CAB4806248.1"/>
    <property type="molecule type" value="Genomic_DNA"/>
</dbReference>
<evidence type="ECO:0000313" key="8">
    <source>
        <dbReference type="EMBL" id="CAB4978348.1"/>
    </source>
</evidence>
<evidence type="ECO:0000313" key="3">
    <source>
        <dbReference type="EMBL" id="CAB4672555.1"/>
    </source>
</evidence>
<dbReference type="AlphaFoldDB" id="A0A6J6T6X4"/>
<reference evidence="4" key="1">
    <citation type="submission" date="2020-05" db="EMBL/GenBank/DDBJ databases">
        <authorList>
            <person name="Chiriac C."/>
            <person name="Salcher M."/>
            <person name="Ghai R."/>
            <person name="Kavagutti S V."/>
        </authorList>
    </citation>
    <scope>NUCLEOTIDE SEQUENCE</scope>
</reference>
<keyword evidence="1" id="KW-0812">Transmembrane</keyword>
<dbReference type="EMBL" id="CAEZYX010000055">
    <property type="protein sequence ID" value="CAB4742623.1"/>
    <property type="molecule type" value="Genomic_DNA"/>
</dbReference>
<name>A0A6J6T6X4_9ZZZZ</name>
<evidence type="ECO:0000313" key="2">
    <source>
        <dbReference type="EMBL" id="CAB4589511.1"/>
    </source>
</evidence>
<keyword evidence="1" id="KW-1133">Transmembrane helix</keyword>
<dbReference type="InterPro" id="IPR025443">
    <property type="entry name" value="DUF4307"/>
</dbReference>
<evidence type="ECO:0000313" key="6">
    <source>
        <dbReference type="EMBL" id="CAB4806248.1"/>
    </source>
</evidence>
<dbReference type="EMBL" id="CAFBPL010000053">
    <property type="protein sequence ID" value="CAB5015991.1"/>
    <property type="molecule type" value="Genomic_DNA"/>
</dbReference>
<evidence type="ECO:0000313" key="4">
    <source>
        <dbReference type="EMBL" id="CAB4742623.1"/>
    </source>
</evidence>
<dbReference type="EMBL" id="CAEZWY010000062">
    <property type="protein sequence ID" value="CAB4672555.1"/>
    <property type="molecule type" value="Genomic_DNA"/>
</dbReference>
<evidence type="ECO:0000313" key="10">
    <source>
        <dbReference type="EMBL" id="CAB5064967.1"/>
    </source>
</evidence>
<dbReference type="EMBL" id="CAFBQT010000090">
    <property type="protein sequence ID" value="CAB5064967.1"/>
    <property type="molecule type" value="Genomic_DNA"/>
</dbReference>
<organism evidence="4">
    <name type="scientific">freshwater metagenome</name>
    <dbReference type="NCBI Taxonomy" id="449393"/>
    <lineage>
        <taxon>unclassified sequences</taxon>
        <taxon>metagenomes</taxon>
        <taxon>ecological metagenomes</taxon>
    </lineage>
</organism>
<dbReference type="EMBL" id="CAFBOI010000055">
    <property type="protein sequence ID" value="CAB4978348.1"/>
    <property type="molecule type" value="Genomic_DNA"/>
</dbReference>